<dbReference type="Gene3D" id="3.30.465.10">
    <property type="match status" value="1"/>
</dbReference>
<evidence type="ECO:0000256" key="3">
    <source>
        <dbReference type="ARBA" id="ARBA00022827"/>
    </source>
</evidence>
<feature type="domain" description="FAD linked oxidase N-terminal" evidence="5">
    <location>
        <begin position="47"/>
        <end position="173"/>
    </location>
</feature>
<reference evidence="6 7" key="1">
    <citation type="submission" date="2024-07" db="EMBL/GenBank/DDBJ databases">
        <title>Section-level genome sequencing and comparative genomics of Aspergillus sections Usti and Cavernicolus.</title>
        <authorList>
            <consortium name="Lawrence Berkeley National Laboratory"/>
            <person name="Nybo J.L."/>
            <person name="Vesth T.C."/>
            <person name="Theobald S."/>
            <person name="Frisvad J.C."/>
            <person name="Larsen T.O."/>
            <person name="Kjaerboelling I."/>
            <person name="Rothschild-Mancinelli K."/>
            <person name="Lyhne E.K."/>
            <person name="Kogle M.E."/>
            <person name="Barry K."/>
            <person name="Clum A."/>
            <person name="Na H."/>
            <person name="Ledsgaard L."/>
            <person name="Lin J."/>
            <person name="Lipzen A."/>
            <person name="Kuo A."/>
            <person name="Riley R."/>
            <person name="Mondo S."/>
            <person name="Labutti K."/>
            <person name="Haridas S."/>
            <person name="Pangalinan J."/>
            <person name="Salamov A.A."/>
            <person name="Simmons B.A."/>
            <person name="Magnuson J.K."/>
            <person name="Chen J."/>
            <person name="Drula E."/>
            <person name="Henrissat B."/>
            <person name="Wiebenga A."/>
            <person name="Lubbers R.J."/>
            <person name="Gomes A.C."/>
            <person name="Makela M.R."/>
            <person name="Stajich J."/>
            <person name="Grigoriev I.V."/>
            <person name="Mortensen U.H."/>
            <person name="De Vries R.P."/>
            <person name="Baker S.E."/>
            <person name="Andersen M.R."/>
        </authorList>
    </citation>
    <scope>NUCLEOTIDE SEQUENCE [LARGE SCALE GENOMIC DNA]</scope>
    <source>
        <strain evidence="6 7">CBS 123904</strain>
    </source>
</reference>
<evidence type="ECO:0000256" key="4">
    <source>
        <dbReference type="ARBA" id="ARBA00023002"/>
    </source>
</evidence>
<accession>A0ABR4JWW5</accession>
<dbReference type="InterPro" id="IPR050416">
    <property type="entry name" value="FAD-linked_Oxidoreductase"/>
</dbReference>
<keyword evidence="4" id="KW-0560">Oxidoreductase</keyword>
<protein>
    <recommendedName>
        <fullName evidence="5">FAD linked oxidase N-terminal domain-containing protein</fullName>
    </recommendedName>
</protein>
<gene>
    <name evidence="6" type="ORF">BJY01DRAFT_263954</name>
</gene>
<dbReference type="Proteomes" id="UP001610446">
    <property type="component" value="Unassembled WGS sequence"/>
</dbReference>
<comment type="caution">
    <text evidence="6">The sequence shown here is derived from an EMBL/GenBank/DDBJ whole genome shotgun (WGS) entry which is preliminary data.</text>
</comment>
<proteinExistence type="inferred from homology"/>
<comment type="similarity">
    <text evidence="1">Belongs to the oxygen-dependent FAD-linked oxidoreductase family.</text>
</comment>
<dbReference type="InterPro" id="IPR036318">
    <property type="entry name" value="FAD-bd_PCMH-like_sf"/>
</dbReference>
<keyword evidence="3" id="KW-0274">FAD</keyword>
<dbReference type="InterPro" id="IPR016169">
    <property type="entry name" value="FAD-bd_PCMH_sub2"/>
</dbReference>
<dbReference type="InterPro" id="IPR006094">
    <property type="entry name" value="Oxid_FAD_bind_N"/>
</dbReference>
<evidence type="ECO:0000259" key="5">
    <source>
        <dbReference type="Pfam" id="PF01565"/>
    </source>
</evidence>
<keyword evidence="2" id="KW-0285">Flavoprotein</keyword>
<evidence type="ECO:0000313" key="6">
    <source>
        <dbReference type="EMBL" id="KAL2844518.1"/>
    </source>
</evidence>
<name>A0ABR4JWW5_9EURO</name>
<dbReference type="EMBL" id="JBFXLU010000080">
    <property type="protein sequence ID" value="KAL2844518.1"/>
    <property type="molecule type" value="Genomic_DNA"/>
</dbReference>
<keyword evidence="7" id="KW-1185">Reference proteome</keyword>
<sequence>MSYTYSLRNCCAALLNTPLAPYLVLSSSPRYPVLVNAHYATSARVHPDCFFQPQSSEQVGLGVSTLAEADDVSPECQFAIRGGGHAPWKGAAGAEGGVTIDLALMNATVYSPDNSSVTIMGGARSGDVYKTLQRYGVAVTGGRSDTVGVGGLIIGGGLSYFGNKYGLACNNVVLSNGQTITASHTSYPDLFRALKGGGNSLGIVTNVELRAFKQGPLWGGLIVHGTADLSQQNSALVYLTSNLTNDPHAPASPNIPHTFSALRSTDIYDLMMETVPPPGKKAFFLTLTFGNDARLLERLCNFHNESVDAVTPLVESDDWNFITFLQPFPAVLANASAKKVKVLGLDHILYLLFLAWQSPSDDALFHEIGYNLIGKPKAYSEEIGAGSDFVYMNYARREQNLLSGYGEENFQHLVAMVEKYDPIGVFQTQCPGGWKMSAA</sequence>
<organism evidence="6 7">
    <name type="scientific">Aspergillus pseudoustus</name>
    <dbReference type="NCBI Taxonomy" id="1810923"/>
    <lineage>
        <taxon>Eukaryota</taxon>
        <taxon>Fungi</taxon>
        <taxon>Dikarya</taxon>
        <taxon>Ascomycota</taxon>
        <taxon>Pezizomycotina</taxon>
        <taxon>Eurotiomycetes</taxon>
        <taxon>Eurotiomycetidae</taxon>
        <taxon>Eurotiales</taxon>
        <taxon>Aspergillaceae</taxon>
        <taxon>Aspergillus</taxon>
        <taxon>Aspergillus subgen. Nidulantes</taxon>
    </lineage>
</organism>
<evidence type="ECO:0000256" key="2">
    <source>
        <dbReference type="ARBA" id="ARBA00022630"/>
    </source>
</evidence>
<dbReference type="Pfam" id="PF01565">
    <property type="entry name" value="FAD_binding_4"/>
    <property type="match status" value="1"/>
</dbReference>
<dbReference type="PANTHER" id="PTHR42973:SF53">
    <property type="entry name" value="FAD-BINDING PCMH-TYPE DOMAIN-CONTAINING PROTEIN-RELATED"/>
    <property type="match status" value="1"/>
</dbReference>
<dbReference type="PANTHER" id="PTHR42973">
    <property type="entry name" value="BINDING OXIDOREDUCTASE, PUTATIVE (AFU_ORTHOLOGUE AFUA_1G17690)-RELATED"/>
    <property type="match status" value="1"/>
</dbReference>
<evidence type="ECO:0000256" key="1">
    <source>
        <dbReference type="ARBA" id="ARBA00005466"/>
    </source>
</evidence>
<evidence type="ECO:0000313" key="7">
    <source>
        <dbReference type="Proteomes" id="UP001610446"/>
    </source>
</evidence>
<dbReference type="SUPFAM" id="SSF56176">
    <property type="entry name" value="FAD-binding/transporter-associated domain-like"/>
    <property type="match status" value="1"/>
</dbReference>